<evidence type="ECO:0000313" key="2">
    <source>
        <dbReference type="Proteomes" id="UP000048965"/>
    </source>
</evidence>
<keyword evidence="2" id="KW-1185">Reference proteome</keyword>
<sequence length="124" mass="13386">MDDMECAEALETVLRDLQAQCAVQPHIRADDEFGITLWAPDGSGRGLTSPLGGTAAERLVHLADQVQDWAVEALWSEGASAVWPQCPTHPDTHPLTATVRTDTAVWVCPKRGTAVARIGELKTQ</sequence>
<comment type="caution">
    <text evidence="1">The sequence shown here is derived from an EMBL/GenBank/DDBJ whole genome shotgun (WGS) entry which is preliminary data.</text>
</comment>
<organism evidence="1 2">
    <name type="scientific">Streptomyces lydicamycinicus</name>
    <dbReference type="NCBI Taxonomy" id="1546107"/>
    <lineage>
        <taxon>Bacteria</taxon>
        <taxon>Bacillati</taxon>
        <taxon>Actinomycetota</taxon>
        <taxon>Actinomycetes</taxon>
        <taxon>Kitasatosporales</taxon>
        <taxon>Streptomycetaceae</taxon>
        <taxon>Streptomyces</taxon>
    </lineage>
</organism>
<evidence type="ECO:0000313" key="1">
    <source>
        <dbReference type="EMBL" id="GAO11008.1"/>
    </source>
</evidence>
<name>A0A0P4RBR0_9ACTN</name>
<reference evidence="2" key="1">
    <citation type="submission" date="2014-09" db="EMBL/GenBank/DDBJ databases">
        <title>Whole genome shotgun sequence of Streptomyces sp. NBRC 110027.</title>
        <authorList>
            <person name="Komaki H."/>
            <person name="Ichikawa N."/>
            <person name="Katano-Makiyama Y."/>
            <person name="Hosoyama A."/>
            <person name="Hashimoto M."/>
            <person name="Uohara A."/>
            <person name="Kitahashi Y."/>
            <person name="Ohji S."/>
            <person name="Kimura A."/>
            <person name="Yamazoe A."/>
            <person name="Igarashi Y."/>
            <person name="Fujita N."/>
        </authorList>
    </citation>
    <scope>NUCLEOTIDE SEQUENCE [LARGE SCALE GENOMIC DNA]</scope>
    <source>
        <strain evidence="2">NBRC 110027</strain>
    </source>
</reference>
<reference evidence="1 2" key="2">
    <citation type="journal article" date="2015" name="Stand. Genomic Sci.">
        <title>Draft genome sequence of marine-derived Streptomyces sp. TP-A0598, a producer of anti-MRSA antibiotic lydicamycins.</title>
        <authorList>
            <person name="Komaki H."/>
            <person name="Ichikawa N."/>
            <person name="Hosoyama A."/>
            <person name="Fujita N."/>
            <person name="Igarashi Y."/>
        </authorList>
    </citation>
    <scope>NUCLEOTIDE SEQUENCE [LARGE SCALE GENOMIC DNA]</scope>
    <source>
        <strain evidence="1 2">NBRC 110027</strain>
    </source>
</reference>
<gene>
    <name evidence="1" type="ORF">TPA0598_07_07320</name>
</gene>
<dbReference type="EMBL" id="BBNO01000007">
    <property type="protein sequence ID" value="GAO11008.1"/>
    <property type="molecule type" value="Genomic_DNA"/>
</dbReference>
<dbReference type="Proteomes" id="UP000048965">
    <property type="component" value="Unassembled WGS sequence"/>
</dbReference>
<dbReference type="AlphaFoldDB" id="A0A0P4RBR0"/>
<proteinExistence type="predicted"/>
<accession>A0A0P4RBR0</accession>
<protein>
    <submittedName>
        <fullName evidence="1">Uncharacterized protein</fullName>
    </submittedName>
</protein>